<evidence type="ECO:0000313" key="2">
    <source>
        <dbReference type="Proteomes" id="UP000019918"/>
    </source>
</evidence>
<comment type="caution">
    <text evidence="1">The sequence shown here is derived from an EMBL/GenBank/DDBJ whole genome shotgun (WGS) entry which is preliminary data.</text>
</comment>
<keyword evidence="2" id="KW-1185">Reference proteome</keyword>
<dbReference type="Proteomes" id="UP000019918">
    <property type="component" value="Unassembled WGS sequence"/>
</dbReference>
<proteinExistence type="predicted"/>
<organism evidence="1 2">
    <name type="scientific">Erwinia mallotivora</name>
    <dbReference type="NCBI Taxonomy" id="69222"/>
    <lineage>
        <taxon>Bacteria</taxon>
        <taxon>Pseudomonadati</taxon>
        <taxon>Pseudomonadota</taxon>
        <taxon>Gammaproteobacteria</taxon>
        <taxon>Enterobacterales</taxon>
        <taxon>Erwiniaceae</taxon>
        <taxon>Erwinia</taxon>
    </lineage>
</organism>
<protein>
    <submittedName>
        <fullName evidence="1">Uncharacterized protein</fullName>
    </submittedName>
</protein>
<dbReference type="PATRIC" id="fig|69222.5.peg.2490"/>
<dbReference type="AlphaFoldDB" id="A0A014MAR7"/>
<dbReference type="EMBL" id="JFHN01000050">
    <property type="protein sequence ID" value="EXU75184.1"/>
    <property type="molecule type" value="Genomic_DNA"/>
</dbReference>
<sequence>MGQHFITPAAAGKHLRDDYGATAAFTFIPACLSINKIKKNSRLTRSFPVIQPTKVEAQGRLNHVA</sequence>
<reference evidence="1 2" key="1">
    <citation type="submission" date="2014-02" db="EMBL/GenBank/DDBJ databases">
        <title>Draft genome of Erwinia mallotivora strain BT-MARDI, a papaya dieback pathogen.</title>
        <authorList>
            <person name="Redzuan R."/>
            <person name="Abu Bakar N."/>
            <person name="Badrun R."/>
            <person name="Mohd Raih M.F."/>
            <person name="Rozano L."/>
            <person name="Mat Amin N."/>
        </authorList>
    </citation>
    <scope>NUCLEOTIDE SEQUENCE [LARGE SCALE GENOMIC DNA]</scope>
    <source>
        <strain evidence="1 2">BT-MARDI</strain>
    </source>
</reference>
<dbReference type="STRING" id="69222.BG55_12090"/>
<accession>A0A014MAR7</accession>
<evidence type="ECO:0000313" key="1">
    <source>
        <dbReference type="EMBL" id="EXU75184.1"/>
    </source>
</evidence>
<name>A0A014MAR7_9GAMM</name>
<gene>
    <name evidence="1" type="ORF">BG55_12090</name>
</gene>